<keyword evidence="5" id="KW-0997">Cell inner membrane</keyword>
<dbReference type="InterPro" id="IPR006260">
    <property type="entry name" value="TonB/TolA_C"/>
</dbReference>
<feature type="signal peptide" evidence="11">
    <location>
        <begin position="1"/>
        <end position="36"/>
    </location>
</feature>
<dbReference type="GO" id="GO:0015031">
    <property type="term" value="P:protein transport"/>
    <property type="evidence" value="ECO:0007669"/>
    <property type="project" value="UniProtKB-KW"/>
</dbReference>
<dbReference type="InterPro" id="IPR037682">
    <property type="entry name" value="TonB_C"/>
</dbReference>
<evidence type="ECO:0000256" key="11">
    <source>
        <dbReference type="SAM" id="SignalP"/>
    </source>
</evidence>
<sequence>MKTTHPFRGKTSLPRICAAKAFVVIACMMGTVTAEANTTSAPSYVPAQSIPCTYALSIDDLKSAGSTVEHAPRPDVAVRVSIDERGQISDAVVEQSSGNAAFDNLALQASRRAQCRPFPGMDGKPVAVETNFIFNLPQSNANATRAAPNLAAAALNPGAAGGRPVPSFPMSAPPPALLAAALPFEFSKPLDTSTLARFGITSGSSKAKLFDDWAKKLAADPDIKNYFTSNNNPANAGPFALSRALGVLDAMARISRDDRERLARFTTQALDNAPPDCGGLKNLQMISSRYLSMSTESDAELQAQLDTIYDLLKQATQSTPLPQITPGQRLQGQLALSASISEALKRDPDETEDLGLLMSGKQAELSPAAWCKATRLYRHAFDKTPQPARDWVTLSELETQRRSAAVLLTTLNNLNAMAQAARQPVAAPPVFDYPEMLRRRIRPNIVWDGKASRLETVVEVHCAPSGNLESVKIVRSSGDPAWDRAALEAVKRSDPMPLDESGQAPRSFKITLRPGV</sequence>
<dbReference type="SUPFAM" id="SSF74653">
    <property type="entry name" value="TolA/TonB C-terminal domain"/>
    <property type="match status" value="2"/>
</dbReference>
<name>A0A7Y9WPS6_9BURK</name>
<feature type="domain" description="TonB C-terminal" evidence="12">
    <location>
        <begin position="76"/>
        <end position="136"/>
    </location>
</feature>
<dbReference type="Gene3D" id="3.30.1150.10">
    <property type="match status" value="2"/>
</dbReference>
<organism evidence="13 14">
    <name type="scientific">Paraburkholderia bryophila</name>
    <dbReference type="NCBI Taxonomy" id="420952"/>
    <lineage>
        <taxon>Bacteria</taxon>
        <taxon>Pseudomonadati</taxon>
        <taxon>Pseudomonadota</taxon>
        <taxon>Betaproteobacteria</taxon>
        <taxon>Burkholderiales</taxon>
        <taxon>Burkholderiaceae</taxon>
        <taxon>Paraburkholderia</taxon>
    </lineage>
</organism>
<accession>A0A7Y9WPS6</accession>
<evidence type="ECO:0000256" key="7">
    <source>
        <dbReference type="ARBA" id="ARBA00022927"/>
    </source>
</evidence>
<feature type="region of interest" description="Disordered" evidence="10">
    <location>
        <begin position="493"/>
        <end position="516"/>
    </location>
</feature>
<evidence type="ECO:0000256" key="4">
    <source>
        <dbReference type="ARBA" id="ARBA00022475"/>
    </source>
</evidence>
<keyword evidence="8" id="KW-1133">Transmembrane helix</keyword>
<dbReference type="EMBL" id="JACCAS010000002">
    <property type="protein sequence ID" value="NYH24821.1"/>
    <property type="molecule type" value="Genomic_DNA"/>
</dbReference>
<dbReference type="GO" id="GO:0031992">
    <property type="term" value="F:energy transducer activity"/>
    <property type="evidence" value="ECO:0007669"/>
    <property type="project" value="TreeGrafter"/>
</dbReference>
<evidence type="ECO:0000313" key="13">
    <source>
        <dbReference type="EMBL" id="NYH24821.1"/>
    </source>
</evidence>
<keyword evidence="4" id="KW-1003">Cell membrane</keyword>
<keyword evidence="14" id="KW-1185">Reference proteome</keyword>
<evidence type="ECO:0000256" key="10">
    <source>
        <dbReference type="SAM" id="MobiDB-lite"/>
    </source>
</evidence>
<evidence type="ECO:0000256" key="3">
    <source>
        <dbReference type="ARBA" id="ARBA00022448"/>
    </source>
</evidence>
<keyword evidence="11" id="KW-0732">Signal</keyword>
<dbReference type="AlphaFoldDB" id="A0A7Y9WPS6"/>
<keyword evidence="3" id="KW-0813">Transport</keyword>
<feature type="chain" id="PRO_5030838869" evidence="11">
    <location>
        <begin position="37"/>
        <end position="516"/>
    </location>
</feature>
<dbReference type="PANTHER" id="PTHR33446">
    <property type="entry name" value="PROTEIN TONB-RELATED"/>
    <property type="match status" value="1"/>
</dbReference>
<evidence type="ECO:0000256" key="1">
    <source>
        <dbReference type="ARBA" id="ARBA00004383"/>
    </source>
</evidence>
<comment type="subcellular location">
    <subcellularLocation>
        <location evidence="1">Cell inner membrane</location>
        <topology evidence="1">Single-pass membrane protein</topology>
        <orientation evidence="1">Periplasmic side</orientation>
    </subcellularLocation>
</comment>
<comment type="caution">
    <text evidence="13">The sequence shown here is derived from an EMBL/GenBank/DDBJ whole genome shotgun (WGS) entry which is preliminary data.</text>
</comment>
<dbReference type="Pfam" id="PF13103">
    <property type="entry name" value="TonB_2"/>
    <property type="match status" value="1"/>
</dbReference>
<proteinExistence type="inferred from homology"/>
<keyword evidence="6" id="KW-0812">Transmembrane</keyword>
<comment type="similarity">
    <text evidence="2">Belongs to the TonB family.</text>
</comment>
<dbReference type="Pfam" id="PF03544">
    <property type="entry name" value="TonB_C"/>
    <property type="match status" value="1"/>
</dbReference>
<dbReference type="RefSeq" id="WP_179745016.1">
    <property type="nucleotide sequence ID" value="NZ_JACCAS010000002.1"/>
</dbReference>
<dbReference type="NCBIfam" id="TIGR01352">
    <property type="entry name" value="tonB_Cterm"/>
    <property type="match status" value="2"/>
</dbReference>
<evidence type="ECO:0000256" key="2">
    <source>
        <dbReference type="ARBA" id="ARBA00006555"/>
    </source>
</evidence>
<evidence type="ECO:0000256" key="6">
    <source>
        <dbReference type="ARBA" id="ARBA00022692"/>
    </source>
</evidence>
<keyword evidence="9" id="KW-0472">Membrane</keyword>
<evidence type="ECO:0000256" key="9">
    <source>
        <dbReference type="ARBA" id="ARBA00023136"/>
    </source>
</evidence>
<evidence type="ECO:0000259" key="12">
    <source>
        <dbReference type="Pfam" id="PF03544"/>
    </source>
</evidence>
<dbReference type="Proteomes" id="UP000540929">
    <property type="component" value="Unassembled WGS sequence"/>
</dbReference>
<gene>
    <name evidence="13" type="ORF">GGD40_004392</name>
</gene>
<evidence type="ECO:0000313" key="14">
    <source>
        <dbReference type="Proteomes" id="UP000540929"/>
    </source>
</evidence>
<dbReference type="InterPro" id="IPR051045">
    <property type="entry name" value="TonB-dependent_transducer"/>
</dbReference>
<dbReference type="GO" id="GO:0098797">
    <property type="term" value="C:plasma membrane protein complex"/>
    <property type="evidence" value="ECO:0007669"/>
    <property type="project" value="TreeGrafter"/>
</dbReference>
<dbReference type="PANTHER" id="PTHR33446:SF2">
    <property type="entry name" value="PROTEIN TONB"/>
    <property type="match status" value="1"/>
</dbReference>
<dbReference type="GO" id="GO:0055085">
    <property type="term" value="P:transmembrane transport"/>
    <property type="evidence" value="ECO:0007669"/>
    <property type="project" value="InterPro"/>
</dbReference>
<keyword evidence="7" id="KW-0653">Protein transport</keyword>
<evidence type="ECO:0000256" key="8">
    <source>
        <dbReference type="ARBA" id="ARBA00022989"/>
    </source>
</evidence>
<protein>
    <submittedName>
        <fullName evidence="13">TonB family protein</fullName>
    </submittedName>
</protein>
<evidence type="ECO:0000256" key="5">
    <source>
        <dbReference type="ARBA" id="ARBA00022519"/>
    </source>
</evidence>
<reference evidence="13 14" key="1">
    <citation type="submission" date="2020-07" db="EMBL/GenBank/DDBJ databases">
        <title>Exploring microbial biodiversity for novel pathways involved in the catabolism of aromatic compounds derived from lignin.</title>
        <authorList>
            <person name="Elkins J."/>
        </authorList>
    </citation>
    <scope>NUCLEOTIDE SEQUENCE [LARGE SCALE GENOMIC DNA]</scope>
    <source>
        <strain evidence="13 14">H2C3C</strain>
    </source>
</reference>